<name>A0A0C9T319_PLICR</name>
<dbReference type="Proteomes" id="UP000053263">
    <property type="component" value="Unassembled WGS sequence"/>
</dbReference>
<dbReference type="EMBL" id="KN832575">
    <property type="protein sequence ID" value="KII83654.1"/>
    <property type="molecule type" value="Genomic_DNA"/>
</dbReference>
<sequence length="305" mass="34564">MSNEVPESEQPSDGSRLTIYPNTAPFSNSQDWSHVELRNQFLELRKNYQHIKEENLALKVENKTLRQVVHTPTFKAYDKLVTTLPRALTAPDSSGLAAAIPSPAIPPLLQSDYPNVKFWRKSTYTSHMKASAGTTDLHRGPPQRGHARMAGGINVKMLYVEDKNGTPVDGYVAQHIREYARSIWNNLAKVGRAPRVWKRDGNAETLREYWREMGLRFPLLRLCESDWKADQIAIDYYPSWTQGQLGMIKMKLEEHDDPLAQARRATSRKPSGKRSLAISRLAIEFNAKKQKLEAPGPSTSAKPQF</sequence>
<evidence type="ECO:0000256" key="1">
    <source>
        <dbReference type="SAM" id="MobiDB-lite"/>
    </source>
</evidence>
<accession>A0A0C9T319</accession>
<gene>
    <name evidence="2" type="ORF">PLICRDRAFT_180256</name>
</gene>
<dbReference type="OrthoDB" id="3235325at2759"/>
<evidence type="ECO:0000313" key="2">
    <source>
        <dbReference type="EMBL" id="KII83654.1"/>
    </source>
</evidence>
<evidence type="ECO:0000313" key="3">
    <source>
        <dbReference type="Proteomes" id="UP000053263"/>
    </source>
</evidence>
<keyword evidence="3" id="KW-1185">Reference proteome</keyword>
<dbReference type="HOGENOM" id="CLU_912520_0_0_1"/>
<dbReference type="AlphaFoldDB" id="A0A0C9T319"/>
<proteinExistence type="predicted"/>
<feature type="region of interest" description="Disordered" evidence="1">
    <location>
        <begin position="1"/>
        <end position="21"/>
    </location>
</feature>
<organism evidence="2 3">
    <name type="scientific">Plicaturopsis crispa FD-325 SS-3</name>
    <dbReference type="NCBI Taxonomy" id="944288"/>
    <lineage>
        <taxon>Eukaryota</taxon>
        <taxon>Fungi</taxon>
        <taxon>Dikarya</taxon>
        <taxon>Basidiomycota</taxon>
        <taxon>Agaricomycotina</taxon>
        <taxon>Agaricomycetes</taxon>
        <taxon>Agaricomycetidae</taxon>
        <taxon>Amylocorticiales</taxon>
        <taxon>Amylocorticiaceae</taxon>
        <taxon>Plicatura</taxon>
        <taxon>Plicaturopsis crispa</taxon>
    </lineage>
</organism>
<protein>
    <submittedName>
        <fullName evidence="2">Uncharacterized protein</fullName>
    </submittedName>
</protein>
<reference evidence="2 3" key="1">
    <citation type="submission" date="2014-06" db="EMBL/GenBank/DDBJ databases">
        <title>Evolutionary Origins and Diversification of the Mycorrhizal Mutualists.</title>
        <authorList>
            <consortium name="DOE Joint Genome Institute"/>
            <consortium name="Mycorrhizal Genomics Consortium"/>
            <person name="Kohler A."/>
            <person name="Kuo A."/>
            <person name="Nagy L.G."/>
            <person name="Floudas D."/>
            <person name="Copeland A."/>
            <person name="Barry K.W."/>
            <person name="Cichocki N."/>
            <person name="Veneault-Fourrey C."/>
            <person name="LaButti K."/>
            <person name="Lindquist E.A."/>
            <person name="Lipzen A."/>
            <person name="Lundell T."/>
            <person name="Morin E."/>
            <person name="Murat C."/>
            <person name="Riley R."/>
            <person name="Ohm R."/>
            <person name="Sun H."/>
            <person name="Tunlid A."/>
            <person name="Henrissat B."/>
            <person name="Grigoriev I.V."/>
            <person name="Hibbett D.S."/>
            <person name="Martin F."/>
        </authorList>
    </citation>
    <scope>NUCLEOTIDE SEQUENCE [LARGE SCALE GENOMIC DNA]</scope>
    <source>
        <strain evidence="2 3">FD-325 SS-3</strain>
    </source>
</reference>